<dbReference type="InterPro" id="IPR036291">
    <property type="entry name" value="NAD(P)-bd_dom_sf"/>
</dbReference>
<evidence type="ECO:0000256" key="1">
    <source>
        <dbReference type="ARBA" id="ARBA00007637"/>
    </source>
</evidence>
<dbReference type="EC" id="5.1.3.2" evidence="5"/>
<keyword evidence="5" id="KW-0413">Isomerase</keyword>
<feature type="domain" description="NAD-dependent epimerase/dehydratase" evidence="4">
    <location>
        <begin position="16"/>
        <end position="187"/>
    </location>
</feature>
<dbReference type="SUPFAM" id="SSF51735">
    <property type="entry name" value="NAD(P)-binding Rossmann-fold domains"/>
    <property type="match status" value="1"/>
</dbReference>
<reference evidence="6" key="1">
    <citation type="submission" date="2020-05" db="EMBL/GenBank/DDBJ databases">
        <title>Frigoriglobus tundricola gen. nov., sp. nov., a psychrotolerant cellulolytic planctomycete of the family Gemmataceae with two divergent copies of 16S rRNA gene.</title>
        <authorList>
            <person name="Kulichevskaya I.S."/>
            <person name="Ivanova A.A."/>
            <person name="Naumoff D.G."/>
            <person name="Beletsky A.V."/>
            <person name="Rijpstra W.I.C."/>
            <person name="Sinninghe Damste J.S."/>
            <person name="Mardanov A.V."/>
            <person name="Ravin N.V."/>
            <person name="Dedysh S.N."/>
        </authorList>
    </citation>
    <scope>NUCLEOTIDE SEQUENCE [LARGE SCALE GENOMIC DNA]</scope>
    <source>
        <strain evidence="6">PL17</strain>
    </source>
</reference>
<dbReference type="KEGG" id="ftj:FTUN_6508"/>
<comment type="similarity">
    <text evidence="1">Belongs to the NAD(P)-dependent epimerase/dehydratase family.</text>
</comment>
<sequence>MPAGEYNDLMSTPQRILVTGSAGRIGRAAVAELTARGHKVVGLDIHPTPGLPPDRSRVASLTGPGVLEAAAAGVSAIIHLAATPDDAQYPRGAAPDDGDNFLTDLVPNNIIGPYQIMETARRLRIPRVVLASTGQVIDGHLKDQNVPVTPDTPPRPRYLYACTKVFLEALGQVYAKEHGIEVLAVRLGWCPRAGQEDEFRRTEIGPDVYLSPGDAGRFFAATVEVPKLPPFAVVYATSRHVRTRQYDLTSSRELLGWEPREQWPEGSGW</sequence>
<dbReference type="GO" id="GO:0016491">
    <property type="term" value="F:oxidoreductase activity"/>
    <property type="evidence" value="ECO:0007669"/>
    <property type="project" value="UniProtKB-KW"/>
</dbReference>
<proteinExistence type="inferred from homology"/>
<keyword evidence="6" id="KW-1185">Reference proteome</keyword>
<evidence type="ECO:0000256" key="3">
    <source>
        <dbReference type="ARBA" id="ARBA00023027"/>
    </source>
</evidence>
<evidence type="ECO:0000259" key="4">
    <source>
        <dbReference type="Pfam" id="PF01370"/>
    </source>
</evidence>
<organism evidence="5 6">
    <name type="scientific">Frigoriglobus tundricola</name>
    <dbReference type="NCBI Taxonomy" id="2774151"/>
    <lineage>
        <taxon>Bacteria</taxon>
        <taxon>Pseudomonadati</taxon>
        <taxon>Planctomycetota</taxon>
        <taxon>Planctomycetia</taxon>
        <taxon>Gemmatales</taxon>
        <taxon>Gemmataceae</taxon>
        <taxon>Frigoriglobus</taxon>
    </lineage>
</organism>
<evidence type="ECO:0000256" key="2">
    <source>
        <dbReference type="ARBA" id="ARBA00023002"/>
    </source>
</evidence>
<evidence type="ECO:0000313" key="6">
    <source>
        <dbReference type="Proteomes" id="UP000503447"/>
    </source>
</evidence>
<dbReference type="Proteomes" id="UP000503447">
    <property type="component" value="Chromosome"/>
</dbReference>
<keyword evidence="3" id="KW-0520">NAD</keyword>
<dbReference type="PANTHER" id="PTHR43103:SF5">
    <property type="entry name" value="4-EPIMERASE, PUTATIVE (AFU_ORTHOLOGUE AFUA_7G00360)-RELATED"/>
    <property type="match status" value="1"/>
</dbReference>
<gene>
    <name evidence="5" type="ORF">FTUN_6508</name>
</gene>
<keyword evidence="2" id="KW-0560">Oxidoreductase</keyword>
<name>A0A6M5Z0C2_9BACT</name>
<dbReference type="PANTHER" id="PTHR43103">
    <property type="entry name" value="NUCLEOSIDE-DIPHOSPHATE-SUGAR EPIMERASE"/>
    <property type="match status" value="1"/>
</dbReference>
<accession>A0A6M5Z0C2</accession>
<dbReference type="EMBL" id="CP053452">
    <property type="protein sequence ID" value="QJW98913.1"/>
    <property type="molecule type" value="Genomic_DNA"/>
</dbReference>
<dbReference type="PROSITE" id="PS00061">
    <property type="entry name" value="ADH_SHORT"/>
    <property type="match status" value="1"/>
</dbReference>
<dbReference type="InterPro" id="IPR001509">
    <property type="entry name" value="Epimerase_deHydtase"/>
</dbReference>
<dbReference type="GO" id="GO:0003978">
    <property type="term" value="F:UDP-glucose 4-epimerase activity"/>
    <property type="evidence" value="ECO:0007669"/>
    <property type="project" value="UniProtKB-EC"/>
</dbReference>
<dbReference type="Pfam" id="PF01370">
    <property type="entry name" value="Epimerase"/>
    <property type="match status" value="1"/>
</dbReference>
<dbReference type="AlphaFoldDB" id="A0A6M5Z0C2"/>
<evidence type="ECO:0000313" key="5">
    <source>
        <dbReference type="EMBL" id="QJW98913.1"/>
    </source>
</evidence>
<protein>
    <submittedName>
        <fullName evidence="5">UDP-glucose 4-epimerase</fullName>
        <ecNumber evidence="5">5.1.3.2</ecNumber>
    </submittedName>
</protein>
<dbReference type="InterPro" id="IPR020904">
    <property type="entry name" value="Sc_DH/Rdtase_CS"/>
</dbReference>
<dbReference type="Gene3D" id="3.40.50.720">
    <property type="entry name" value="NAD(P)-binding Rossmann-like Domain"/>
    <property type="match status" value="1"/>
</dbReference>